<reference evidence="3" key="1">
    <citation type="submission" date="2005-10" db="EMBL/GenBank/DDBJ databases">
        <authorList>
            <person name="Loftus B.J."/>
            <person name="Nene V.M."/>
            <person name="Hannick L.I."/>
            <person name="Bidwell S."/>
            <person name="Haas B."/>
            <person name="Amedeo P."/>
            <person name="Orvis J."/>
            <person name="Wortman J.R."/>
            <person name="White O.R."/>
            <person name="Salzberg S."/>
            <person name="Shumway M."/>
            <person name="Koo H."/>
            <person name="Zhao Y."/>
            <person name="Holmes M."/>
            <person name="Miller J."/>
            <person name="Schatz M."/>
            <person name="Pop M."/>
            <person name="Pai G."/>
            <person name="Utterback T."/>
            <person name="Rogers Y.-H."/>
            <person name="Kravitz S."/>
            <person name="Fraser C.M."/>
        </authorList>
    </citation>
    <scope>NUCLEOTIDE SEQUENCE</scope>
    <source>
        <strain evidence="3">Liverpool</strain>
    </source>
</reference>
<dbReference type="Proteomes" id="UP000682892">
    <property type="component" value="Unassembled WGS sequence"/>
</dbReference>
<reference evidence="3" key="3">
    <citation type="submission" date="2012-09" db="EMBL/GenBank/DDBJ databases">
        <authorList>
            <consortium name="VectorBase"/>
        </authorList>
    </citation>
    <scope>NUCLEOTIDE SEQUENCE</scope>
    <source>
        <strain evidence="3">Liverpool</strain>
    </source>
</reference>
<dbReference type="PaxDb" id="7159-AAEL005516-PA"/>
<keyword evidence="2" id="KW-0812">Transmembrane</keyword>
<feature type="transmembrane region" description="Helical" evidence="2">
    <location>
        <begin position="168"/>
        <end position="190"/>
    </location>
</feature>
<protein>
    <submittedName>
        <fullName evidence="3">AAEL005516-PA</fullName>
    </submittedName>
</protein>
<feature type="compositionally biased region" description="Acidic residues" evidence="1">
    <location>
        <begin position="305"/>
        <end position="319"/>
    </location>
</feature>
<keyword evidence="2" id="KW-1133">Transmembrane helix</keyword>
<feature type="transmembrane region" description="Helical" evidence="2">
    <location>
        <begin position="196"/>
        <end position="216"/>
    </location>
</feature>
<evidence type="ECO:0000313" key="3">
    <source>
        <dbReference type="EMBL" id="EAT42982.1"/>
    </source>
</evidence>
<dbReference type="HOGENOM" id="CLU_783511_0_0_1"/>
<evidence type="ECO:0000256" key="2">
    <source>
        <dbReference type="SAM" id="Phobius"/>
    </source>
</evidence>
<reference evidence="3" key="2">
    <citation type="journal article" date="2007" name="Science">
        <title>Genome sequence of Aedes aegypti, a major arbovirus vector.</title>
        <authorList>
            <person name="Nene V."/>
            <person name="Wortman J.R."/>
            <person name="Lawson D."/>
            <person name="Haas B."/>
            <person name="Kodira C."/>
            <person name="Tu Z.J."/>
            <person name="Loftus B."/>
            <person name="Xi Z."/>
            <person name="Megy K."/>
            <person name="Grabherr M."/>
            <person name="Ren Q."/>
            <person name="Zdobnov E.M."/>
            <person name="Lobo N.F."/>
            <person name="Campbell K.S."/>
            <person name="Brown S.E."/>
            <person name="Bonaldo M.F."/>
            <person name="Zhu J."/>
            <person name="Sinkins S.P."/>
            <person name="Hogenkamp D.G."/>
            <person name="Amedeo P."/>
            <person name="Arensburger P."/>
            <person name="Atkinson P.W."/>
            <person name="Bidwell S."/>
            <person name="Biedler J."/>
            <person name="Birney E."/>
            <person name="Bruggner R.V."/>
            <person name="Costas J."/>
            <person name="Coy M.R."/>
            <person name="Crabtree J."/>
            <person name="Crawford M."/>
            <person name="Debruyn B."/>
            <person name="Decaprio D."/>
            <person name="Eiglmeier K."/>
            <person name="Eisenstadt E."/>
            <person name="El-Dorry H."/>
            <person name="Gelbart W.M."/>
            <person name="Gomes S.L."/>
            <person name="Hammond M."/>
            <person name="Hannick L.I."/>
            <person name="Hogan J.R."/>
            <person name="Holmes M.H."/>
            <person name="Jaffe D."/>
            <person name="Johnston J.S."/>
            <person name="Kennedy R.C."/>
            <person name="Koo H."/>
            <person name="Kravitz S."/>
            <person name="Kriventseva E.V."/>
            <person name="Kulp D."/>
            <person name="Labutti K."/>
            <person name="Lee E."/>
            <person name="Li S."/>
            <person name="Lovin D.D."/>
            <person name="Mao C."/>
            <person name="Mauceli E."/>
            <person name="Menck C.F."/>
            <person name="Miller J.R."/>
            <person name="Montgomery P."/>
            <person name="Mori A."/>
            <person name="Nascimento A.L."/>
            <person name="Naveira H.F."/>
            <person name="Nusbaum C."/>
            <person name="O'leary S."/>
            <person name="Orvis J."/>
            <person name="Pertea M."/>
            <person name="Quesneville H."/>
            <person name="Reidenbach K.R."/>
            <person name="Rogers Y.H."/>
            <person name="Roth C.W."/>
            <person name="Schneider J.R."/>
            <person name="Schatz M."/>
            <person name="Shumway M."/>
            <person name="Stanke M."/>
            <person name="Stinson E.O."/>
            <person name="Tubio J.M."/>
            <person name="Vanzee J.P."/>
            <person name="Verjovski-Almeida S."/>
            <person name="Werner D."/>
            <person name="White O."/>
            <person name="Wyder S."/>
            <person name="Zeng Q."/>
            <person name="Zhao Q."/>
            <person name="Zhao Y."/>
            <person name="Hill C.A."/>
            <person name="Raikhel A.S."/>
            <person name="Soares M.B."/>
            <person name="Knudson D.L."/>
            <person name="Lee N.H."/>
            <person name="Galagan J."/>
            <person name="Salzberg S.L."/>
            <person name="Paulsen I.T."/>
            <person name="Dimopoulos G."/>
            <person name="Collins F.H."/>
            <person name="Birren B."/>
            <person name="Fraser-Liggett C.M."/>
            <person name="Severson D.W."/>
        </authorList>
    </citation>
    <scope>NUCLEOTIDE SEQUENCE [LARGE SCALE GENOMIC DNA]</scope>
    <source>
        <strain evidence="3">Liverpool</strain>
    </source>
</reference>
<evidence type="ECO:0000313" key="4">
    <source>
        <dbReference type="Proteomes" id="UP000682892"/>
    </source>
</evidence>
<sequence length="354" mass="38935">MIEKCCGYMKSFGVRYFVSVVLLYFVDIVESQSIFAAGYQPLTGGYSSGGYVDPNALPKVNNGIYSYSNNYDLPKTTVQPPTWYAPTASTTVKPDSSKWYAPSVVFNEEFKDPSEVTLIERGDFDDNLNNEWSFQDSPAQLKPPAKFHNGNRFISKHMAKMIMMGLKMALMFLVGLGLPIVTALTILAFVKLVLGVKVAVLSYALSAGFVIVKYYLHQKHKREAYRTALATVQTVADSITASGLPFWGPALLSSGASSAAALTGVAALFGFLFGNSTNTTTTTVAPAQEEAGRYEVELLHLPLPDEGEPEEQLESEYPEESATPKPTGIESVPRRIVETTKDFLNRWRKFLIIS</sequence>
<gene>
    <name evidence="3" type="ORF">AaeL_AAEL005516</name>
</gene>
<accession>Q179T6</accession>
<name>Q179T6_AEDAE</name>
<dbReference type="AlphaFoldDB" id="Q179T6"/>
<organism evidence="3 4">
    <name type="scientific">Aedes aegypti</name>
    <name type="common">Yellowfever mosquito</name>
    <name type="synonym">Culex aegypti</name>
    <dbReference type="NCBI Taxonomy" id="7159"/>
    <lineage>
        <taxon>Eukaryota</taxon>
        <taxon>Metazoa</taxon>
        <taxon>Ecdysozoa</taxon>
        <taxon>Arthropoda</taxon>
        <taxon>Hexapoda</taxon>
        <taxon>Insecta</taxon>
        <taxon>Pterygota</taxon>
        <taxon>Neoptera</taxon>
        <taxon>Endopterygota</taxon>
        <taxon>Diptera</taxon>
        <taxon>Nematocera</taxon>
        <taxon>Culicoidea</taxon>
        <taxon>Culicidae</taxon>
        <taxon>Culicinae</taxon>
        <taxon>Aedini</taxon>
        <taxon>Aedes</taxon>
        <taxon>Stegomyia</taxon>
    </lineage>
</organism>
<proteinExistence type="predicted"/>
<keyword evidence="2" id="KW-0472">Membrane</keyword>
<feature type="region of interest" description="Disordered" evidence="1">
    <location>
        <begin position="303"/>
        <end position="329"/>
    </location>
</feature>
<dbReference type="EMBL" id="CH477346">
    <property type="protein sequence ID" value="EAT42982.1"/>
    <property type="molecule type" value="Genomic_DNA"/>
</dbReference>
<evidence type="ECO:0000256" key="1">
    <source>
        <dbReference type="SAM" id="MobiDB-lite"/>
    </source>
</evidence>